<proteinExistence type="predicted"/>
<accession>A0A915K791</accession>
<reference evidence="2" key="1">
    <citation type="submission" date="2022-11" db="UniProtKB">
        <authorList>
            <consortium name="WormBaseParasite"/>
        </authorList>
    </citation>
    <scope>IDENTIFICATION</scope>
</reference>
<name>A0A915K791_ROMCU</name>
<evidence type="ECO:0000313" key="1">
    <source>
        <dbReference type="Proteomes" id="UP000887565"/>
    </source>
</evidence>
<protein>
    <submittedName>
        <fullName evidence="2">Uncharacterized protein</fullName>
    </submittedName>
</protein>
<dbReference type="Proteomes" id="UP000887565">
    <property type="component" value="Unplaced"/>
</dbReference>
<evidence type="ECO:0000313" key="2">
    <source>
        <dbReference type="WBParaSite" id="nRc.2.0.1.t34612-RA"/>
    </source>
</evidence>
<dbReference type="AlphaFoldDB" id="A0A915K791"/>
<organism evidence="1 2">
    <name type="scientific">Romanomermis culicivorax</name>
    <name type="common">Nematode worm</name>
    <dbReference type="NCBI Taxonomy" id="13658"/>
    <lineage>
        <taxon>Eukaryota</taxon>
        <taxon>Metazoa</taxon>
        <taxon>Ecdysozoa</taxon>
        <taxon>Nematoda</taxon>
        <taxon>Enoplea</taxon>
        <taxon>Dorylaimia</taxon>
        <taxon>Mermithida</taxon>
        <taxon>Mermithoidea</taxon>
        <taxon>Mermithidae</taxon>
        <taxon>Romanomermis</taxon>
    </lineage>
</organism>
<dbReference type="WBParaSite" id="nRc.2.0.1.t34612-RA">
    <property type="protein sequence ID" value="nRc.2.0.1.t34612-RA"/>
    <property type="gene ID" value="nRc.2.0.1.g34612"/>
</dbReference>
<sequence>MEHMELSSCHNDLMKIVENFIVQRNAKFLDENEKTKPVEKTVYLDRTVSLSTLFFGCVFIFPIQLNNPCRQPSKKTEMRNYTMES</sequence>
<keyword evidence="1" id="KW-1185">Reference proteome</keyword>